<keyword evidence="5" id="KW-1185">Reference proteome</keyword>
<dbReference type="InterPro" id="IPR011006">
    <property type="entry name" value="CheY-like_superfamily"/>
</dbReference>
<feature type="domain" description="HTH LytTR-type" evidence="3">
    <location>
        <begin position="143"/>
        <end position="236"/>
    </location>
</feature>
<dbReference type="SMART" id="SM00850">
    <property type="entry name" value="LytTR"/>
    <property type="match status" value="1"/>
</dbReference>
<evidence type="ECO:0000313" key="5">
    <source>
        <dbReference type="Proteomes" id="UP000652681"/>
    </source>
</evidence>
<evidence type="ECO:0000313" key="4">
    <source>
        <dbReference type="EMBL" id="MBC9812023.1"/>
    </source>
</evidence>
<dbReference type="PANTHER" id="PTHR37299">
    <property type="entry name" value="TRANSCRIPTIONAL REGULATOR-RELATED"/>
    <property type="match status" value="1"/>
</dbReference>
<dbReference type="PROSITE" id="PS50110">
    <property type="entry name" value="RESPONSE_REGULATORY"/>
    <property type="match status" value="1"/>
</dbReference>
<dbReference type="EMBL" id="JACVEL010000003">
    <property type="protein sequence ID" value="MBC9812023.1"/>
    <property type="molecule type" value="Genomic_DNA"/>
</dbReference>
<proteinExistence type="predicted"/>
<dbReference type="Gene3D" id="3.40.50.2300">
    <property type="match status" value="1"/>
</dbReference>
<comment type="caution">
    <text evidence="4">The sequence shown here is derived from an EMBL/GenBank/DDBJ whole genome shotgun (WGS) entry which is preliminary data.</text>
</comment>
<sequence>MDILIVDDEKNSRGTIKKMLERMEFDNLSLREAESVATAGASIRAQKPDLILLDIQLKDGNGFEVLRDMVYTDIPVIFITAYEEFAVKAFKFSALDYLLKPIMFDEFSAAVKRAGKRIEREKIADRMDLFMQHFRVEQPSATIALKTTESIHIVPIDDILYCEASGSYTKFYLKDQQKIMVSKTLSDYEELINRSYFLRVHQSFLVNMKHAIRYERGENGVLVNSNGDKIPVSSRRKELVLNYIQNM</sequence>
<dbReference type="SMART" id="SM00448">
    <property type="entry name" value="REC"/>
    <property type="match status" value="1"/>
</dbReference>
<evidence type="ECO:0000259" key="2">
    <source>
        <dbReference type="PROSITE" id="PS50110"/>
    </source>
</evidence>
<dbReference type="GO" id="GO:0003677">
    <property type="term" value="F:DNA binding"/>
    <property type="evidence" value="ECO:0007669"/>
    <property type="project" value="InterPro"/>
</dbReference>
<dbReference type="AlphaFoldDB" id="A0A8J6TZE5"/>
<dbReference type="PANTHER" id="PTHR37299:SF1">
    <property type="entry name" value="STAGE 0 SPORULATION PROTEIN A HOMOLOG"/>
    <property type="match status" value="1"/>
</dbReference>
<dbReference type="InterPro" id="IPR001789">
    <property type="entry name" value="Sig_transdc_resp-reg_receiver"/>
</dbReference>
<dbReference type="Pfam" id="PF00072">
    <property type="entry name" value="Response_reg"/>
    <property type="match status" value="1"/>
</dbReference>
<dbReference type="SUPFAM" id="SSF52172">
    <property type="entry name" value="CheY-like"/>
    <property type="match status" value="1"/>
</dbReference>
<dbReference type="InterPro" id="IPR007492">
    <property type="entry name" value="LytTR_DNA-bd_dom"/>
</dbReference>
<protein>
    <submittedName>
        <fullName evidence="4">Response regulator transcription factor</fullName>
    </submittedName>
</protein>
<dbReference type="Gene3D" id="2.40.50.1020">
    <property type="entry name" value="LytTr DNA-binding domain"/>
    <property type="match status" value="1"/>
</dbReference>
<feature type="modified residue" description="4-aspartylphosphate" evidence="1">
    <location>
        <position position="54"/>
    </location>
</feature>
<organism evidence="4 5">
    <name type="scientific">Taishania pollutisoli</name>
    <dbReference type="NCBI Taxonomy" id="2766479"/>
    <lineage>
        <taxon>Bacteria</taxon>
        <taxon>Pseudomonadati</taxon>
        <taxon>Bacteroidota</taxon>
        <taxon>Flavobacteriia</taxon>
        <taxon>Flavobacteriales</taxon>
        <taxon>Crocinitomicaceae</taxon>
        <taxon>Taishania</taxon>
    </lineage>
</organism>
<dbReference type="PROSITE" id="PS50930">
    <property type="entry name" value="HTH_LYTTR"/>
    <property type="match status" value="1"/>
</dbReference>
<feature type="domain" description="Response regulatory" evidence="2">
    <location>
        <begin position="2"/>
        <end position="115"/>
    </location>
</feature>
<dbReference type="Pfam" id="PF04397">
    <property type="entry name" value="LytTR"/>
    <property type="match status" value="1"/>
</dbReference>
<evidence type="ECO:0000256" key="1">
    <source>
        <dbReference type="PROSITE-ProRule" id="PRU00169"/>
    </source>
</evidence>
<name>A0A8J6TZE5_9FLAO</name>
<dbReference type="Proteomes" id="UP000652681">
    <property type="component" value="Unassembled WGS sequence"/>
</dbReference>
<accession>A0A8J6TZE5</accession>
<keyword evidence="1" id="KW-0597">Phosphoprotein</keyword>
<reference evidence="4" key="1">
    <citation type="submission" date="2020-09" db="EMBL/GenBank/DDBJ databases">
        <title>Taishania pollutisoli gen. nov., sp. nov., Isolated from Tetrabromobisphenol A-Contaminated Soil.</title>
        <authorList>
            <person name="Chen Q."/>
        </authorList>
    </citation>
    <scope>NUCLEOTIDE SEQUENCE</scope>
    <source>
        <strain evidence="4">CZZ-1</strain>
    </source>
</reference>
<dbReference type="RefSeq" id="WP_163490223.1">
    <property type="nucleotide sequence ID" value="NZ_JACVEL010000003.1"/>
</dbReference>
<gene>
    <name evidence="4" type="ORF">H9Y05_05975</name>
</gene>
<dbReference type="InterPro" id="IPR046947">
    <property type="entry name" value="LytR-like"/>
</dbReference>
<dbReference type="GO" id="GO:0000156">
    <property type="term" value="F:phosphorelay response regulator activity"/>
    <property type="evidence" value="ECO:0007669"/>
    <property type="project" value="InterPro"/>
</dbReference>
<evidence type="ECO:0000259" key="3">
    <source>
        <dbReference type="PROSITE" id="PS50930"/>
    </source>
</evidence>